<feature type="compositionally biased region" description="Low complexity" evidence="1">
    <location>
        <begin position="638"/>
        <end position="648"/>
    </location>
</feature>
<feature type="compositionally biased region" description="Basic and acidic residues" evidence="1">
    <location>
        <begin position="16"/>
        <end position="45"/>
    </location>
</feature>
<feature type="compositionally biased region" description="Basic and acidic residues" evidence="1">
    <location>
        <begin position="107"/>
        <end position="199"/>
    </location>
</feature>
<feature type="compositionally biased region" description="Basic and acidic residues" evidence="1">
    <location>
        <begin position="575"/>
        <end position="594"/>
    </location>
</feature>
<feature type="compositionally biased region" description="Basic and acidic residues" evidence="1">
    <location>
        <begin position="462"/>
        <end position="487"/>
    </location>
</feature>
<feature type="compositionally biased region" description="Basic residues" evidence="1">
    <location>
        <begin position="1"/>
        <end position="15"/>
    </location>
</feature>
<gene>
    <name evidence="2" type="ORF">RJ641_001388</name>
</gene>
<feature type="compositionally biased region" description="Basic and acidic residues" evidence="1">
    <location>
        <begin position="508"/>
        <end position="525"/>
    </location>
</feature>
<organism evidence="2 3">
    <name type="scientific">Dillenia turbinata</name>
    <dbReference type="NCBI Taxonomy" id="194707"/>
    <lineage>
        <taxon>Eukaryota</taxon>
        <taxon>Viridiplantae</taxon>
        <taxon>Streptophyta</taxon>
        <taxon>Embryophyta</taxon>
        <taxon>Tracheophyta</taxon>
        <taxon>Spermatophyta</taxon>
        <taxon>Magnoliopsida</taxon>
        <taxon>eudicotyledons</taxon>
        <taxon>Gunneridae</taxon>
        <taxon>Pentapetalae</taxon>
        <taxon>Dilleniales</taxon>
        <taxon>Dilleniaceae</taxon>
        <taxon>Dillenia</taxon>
    </lineage>
</organism>
<feature type="compositionally biased region" description="Polar residues" evidence="1">
    <location>
        <begin position="532"/>
        <end position="549"/>
    </location>
</feature>
<reference evidence="2 3" key="1">
    <citation type="submission" date="2023-12" db="EMBL/GenBank/DDBJ databases">
        <title>A high-quality genome assembly for Dillenia turbinata (Dilleniales).</title>
        <authorList>
            <person name="Chanderbali A."/>
        </authorList>
    </citation>
    <scope>NUCLEOTIDE SEQUENCE [LARGE SCALE GENOMIC DNA]</scope>
    <source>
        <strain evidence="2">LSX21</strain>
        <tissue evidence="2">Leaf</tissue>
    </source>
</reference>
<evidence type="ECO:0000313" key="3">
    <source>
        <dbReference type="Proteomes" id="UP001370490"/>
    </source>
</evidence>
<comment type="caution">
    <text evidence="2">The sequence shown here is derived from an EMBL/GenBank/DDBJ whole genome shotgun (WGS) entry which is preliminary data.</text>
</comment>
<feature type="region of interest" description="Disordered" evidence="1">
    <location>
        <begin position="1"/>
        <end position="660"/>
    </location>
</feature>
<dbReference type="PANTHER" id="PTHR34837:SF1">
    <property type="entry name" value="LOW PROTEIN: ZINC FINGER CCCH DOMAIN PROTEIN"/>
    <property type="match status" value="1"/>
</dbReference>
<dbReference type="PANTHER" id="PTHR34837">
    <property type="entry name" value="OS05G0595500 PROTEIN"/>
    <property type="match status" value="1"/>
</dbReference>
<feature type="compositionally biased region" description="Low complexity" evidence="1">
    <location>
        <begin position="1099"/>
        <end position="1111"/>
    </location>
</feature>
<proteinExistence type="predicted"/>
<evidence type="ECO:0000256" key="1">
    <source>
        <dbReference type="SAM" id="MobiDB-lite"/>
    </source>
</evidence>
<sequence length="1164" mass="131575">MPRSSRHKSHKQSKHSSRDARDYSDSEEDSKLVKEKNTKEERESSSARVSSMSGDKRKLSSQLRDAAKDPSSHGNGEAIEGYVSSKRRRERENDSSVTDRWNGGGDEDVKGENLKSKSSSRRHEDRKHEEKEESGVTLVGEKEESRRDSKGDSKRSSSRSEKDLSRKEKEEYKEMKDKDKERGWDKDRKGQESKRDRSVDVNVESRNADSEERRKQVMESNEDLKVKLGKDIREWTSQDELQNPELEKELEKRTRKRRDDSNEKDKGHDDVRDNDDRRLSSRGDHEKDERYKDETQKDRNYRDKYREDVDRDAKHKNGKQREDSDREKRIRDDKYRDEHSLRDYASNKGDARHLRDETNDSDIRSKRSRTENSKRDASPSYEERSTRYKDDKGKRRSDDQEDHHDLVSRRKEQHYETEKKYASSGKVDSVTDGGRSHSRHADLDLASGDRRRRSSPISGSHAAKDQYRHLKQAESKYRDSLPEERARHSVSSGRESSSVSDRVPLPRSLEKPVQKDGGRVHELSAKRFPNPDSRSSPMRQVEKSPSSSSLDRRHYNKPSNRRSLDLEEAGPRTTGSRDGKDYYGKETKGSRDLPYETNPGDELSQADGDNFSVSSPFYKTGNFPNNSKSLLPPPPPFRSGGDSPSGFGSEEDKHKSNNRYKRVGESHLGRMQSPWKGVPNWPTTLPNGFLPFQHGPPPVGFHQVMPQFPAPPMFGVRPSIELNHAGVPYHIQDAERFSSHARPFGWRNPVDDSCPPPLHGWDANNGAFGDESHIYGRLDWDHNRSMMSGRGWETGLDMWKGQNGSMNIESPSASKKGDNSVCPPVDEVLAGQLNLQLPNIQNAPIPEVENLVDNLVDNQSNDVSAKDASDVPEVISQKTHDVSKPSRDSFGHVYLAKLDISADLTDPELYNQCTSAEVFVAKVKISNSNTNASPFAFISDSIYQRAIALYKKQREEMRSIFLPSPPVEEKVAEPDMEDEEAVPVSNQEEAAMPETALNQEKQEEEPIPACGGEKMESDVPTSDPEKPELLIPVETIKPEMPDEPIVGSSLAKWEESHQAIRVKMEVDQEPGKDLEVKLSSLLKEELATESPNKAQDVCGVGDSGANGAAANDAEEQKSNIENCQGALLLTDVTSSEACESVKPELIESGSVNLSRIHHSPESTH</sequence>
<feature type="compositionally biased region" description="Basic and acidic residues" evidence="1">
    <location>
        <begin position="349"/>
        <end position="421"/>
    </location>
</feature>
<feature type="region of interest" description="Disordered" evidence="1">
    <location>
        <begin position="1087"/>
        <end position="1118"/>
    </location>
</feature>
<dbReference type="EMBL" id="JBAMMX010000001">
    <property type="protein sequence ID" value="KAK6947915.1"/>
    <property type="molecule type" value="Genomic_DNA"/>
</dbReference>
<feature type="compositionally biased region" description="Basic and acidic residues" evidence="1">
    <location>
        <begin position="245"/>
        <end position="342"/>
    </location>
</feature>
<accession>A0AAN8W8F1</accession>
<dbReference type="AlphaFoldDB" id="A0AAN8W8F1"/>
<protein>
    <submittedName>
        <fullName evidence="2">Uncharacterized protein</fullName>
    </submittedName>
</protein>
<feature type="compositionally biased region" description="Basic and acidic residues" evidence="1">
    <location>
        <begin position="206"/>
        <end position="236"/>
    </location>
</feature>
<dbReference type="Proteomes" id="UP001370490">
    <property type="component" value="Unassembled WGS sequence"/>
</dbReference>
<feature type="compositionally biased region" description="Low complexity" evidence="1">
    <location>
        <begin position="489"/>
        <end position="503"/>
    </location>
</feature>
<keyword evidence="3" id="KW-1185">Reference proteome</keyword>
<feature type="compositionally biased region" description="Basic and acidic residues" evidence="1">
    <location>
        <begin position="439"/>
        <end position="449"/>
    </location>
</feature>
<name>A0AAN8W8F1_9MAGN</name>
<feature type="region of interest" description="Disordered" evidence="1">
    <location>
        <begin position="984"/>
        <end position="1004"/>
    </location>
</feature>
<evidence type="ECO:0000313" key="2">
    <source>
        <dbReference type="EMBL" id="KAK6947915.1"/>
    </source>
</evidence>